<dbReference type="AlphaFoldDB" id="X6M161"/>
<name>X6M161_RETFI</name>
<organism evidence="2 3">
    <name type="scientific">Reticulomyxa filosa</name>
    <dbReference type="NCBI Taxonomy" id="46433"/>
    <lineage>
        <taxon>Eukaryota</taxon>
        <taxon>Sar</taxon>
        <taxon>Rhizaria</taxon>
        <taxon>Retaria</taxon>
        <taxon>Foraminifera</taxon>
        <taxon>Monothalamids</taxon>
        <taxon>Reticulomyxidae</taxon>
        <taxon>Reticulomyxa</taxon>
    </lineage>
</organism>
<dbReference type="PANTHER" id="PTHR22911:SF137">
    <property type="entry name" value="SOLUTE CARRIER FAMILY 35 MEMBER G2-RELATED"/>
    <property type="match status" value="1"/>
</dbReference>
<feature type="transmembrane region" description="Helical" evidence="1">
    <location>
        <begin position="151"/>
        <end position="169"/>
    </location>
</feature>
<feature type="transmembrane region" description="Helical" evidence="1">
    <location>
        <begin position="181"/>
        <end position="199"/>
    </location>
</feature>
<evidence type="ECO:0000313" key="2">
    <source>
        <dbReference type="EMBL" id="ETO07619.1"/>
    </source>
</evidence>
<dbReference type="GO" id="GO:0016020">
    <property type="term" value="C:membrane"/>
    <property type="evidence" value="ECO:0007669"/>
    <property type="project" value="TreeGrafter"/>
</dbReference>
<keyword evidence="1" id="KW-1133">Transmembrane helix</keyword>
<keyword evidence="3" id="KW-1185">Reference proteome</keyword>
<feature type="transmembrane region" description="Helical" evidence="1">
    <location>
        <begin position="48"/>
        <end position="67"/>
    </location>
</feature>
<protein>
    <recommendedName>
        <fullName evidence="4">EamA domain-containing protein</fullName>
    </recommendedName>
</protein>
<gene>
    <name evidence="2" type="ORF">RFI_29772</name>
</gene>
<keyword evidence="1" id="KW-0472">Membrane</keyword>
<reference evidence="2 3" key="1">
    <citation type="journal article" date="2013" name="Curr. Biol.">
        <title>The Genome of the Foraminiferan Reticulomyxa filosa.</title>
        <authorList>
            <person name="Glockner G."/>
            <person name="Hulsmann N."/>
            <person name="Schleicher M."/>
            <person name="Noegel A.A."/>
            <person name="Eichinger L."/>
            <person name="Gallinger C."/>
            <person name="Pawlowski J."/>
            <person name="Sierra R."/>
            <person name="Euteneuer U."/>
            <person name="Pillet L."/>
            <person name="Moustafa A."/>
            <person name="Platzer M."/>
            <person name="Groth M."/>
            <person name="Szafranski K."/>
            <person name="Schliwa M."/>
        </authorList>
    </citation>
    <scope>NUCLEOTIDE SEQUENCE [LARGE SCALE GENOMIC DNA]</scope>
</reference>
<dbReference type="Proteomes" id="UP000023152">
    <property type="component" value="Unassembled WGS sequence"/>
</dbReference>
<feature type="transmembrane region" description="Helical" evidence="1">
    <location>
        <begin position="79"/>
        <end position="100"/>
    </location>
</feature>
<evidence type="ECO:0008006" key="4">
    <source>
        <dbReference type="Google" id="ProtNLM"/>
    </source>
</evidence>
<dbReference type="EMBL" id="ASPP01025947">
    <property type="protein sequence ID" value="ETO07619.1"/>
    <property type="molecule type" value="Genomic_DNA"/>
</dbReference>
<feature type="transmembrane region" description="Helical" evidence="1">
    <location>
        <begin position="16"/>
        <end position="36"/>
    </location>
</feature>
<evidence type="ECO:0000256" key="1">
    <source>
        <dbReference type="SAM" id="Phobius"/>
    </source>
</evidence>
<sequence length="210" mass="23514">MVGYLFNNEPLYPRHISATIIVLLGVMLVAEPSFIFGSSLTDKTEQPIFGYVVALMGAVLMACKMVAVRKLHHEKEVLLICLYSQAIIGTLLHGFVFSYIIYQNFFQNLSSRVSAEHRQLAWVILWTVGLLTIWVNFGINFALRRIVAGEAALIGSTEVGYAYLLQFIILEQSNSPLESSGVAMMMISLVALACYNIYLQRVKKIECDSH</sequence>
<keyword evidence="1" id="KW-0812">Transmembrane</keyword>
<accession>X6M161</accession>
<feature type="transmembrane region" description="Helical" evidence="1">
    <location>
        <begin position="120"/>
        <end position="139"/>
    </location>
</feature>
<dbReference type="PANTHER" id="PTHR22911">
    <property type="entry name" value="ACYL-MALONYL CONDENSING ENZYME-RELATED"/>
    <property type="match status" value="1"/>
</dbReference>
<evidence type="ECO:0000313" key="3">
    <source>
        <dbReference type="Proteomes" id="UP000023152"/>
    </source>
</evidence>
<comment type="caution">
    <text evidence="2">The sequence shown here is derived from an EMBL/GenBank/DDBJ whole genome shotgun (WGS) entry which is preliminary data.</text>
</comment>
<proteinExistence type="predicted"/>
<dbReference type="OrthoDB" id="306876at2759"/>